<keyword evidence="1" id="KW-0472">Membrane</keyword>
<proteinExistence type="predicted"/>
<feature type="transmembrane region" description="Helical" evidence="1">
    <location>
        <begin position="34"/>
        <end position="57"/>
    </location>
</feature>
<dbReference type="AlphaFoldDB" id="E6QTX0"/>
<organism evidence="2">
    <name type="scientific">mine drainage metagenome</name>
    <dbReference type="NCBI Taxonomy" id="410659"/>
    <lineage>
        <taxon>unclassified sequences</taxon>
        <taxon>metagenomes</taxon>
        <taxon>ecological metagenomes</taxon>
    </lineage>
</organism>
<keyword evidence="1" id="KW-1133">Transmembrane helix</keyword>
<sequence length="294" mass="31362">MRRCPSRRSSFRLAAPSPHWGEGRGEGFFRQQGFTLIEAIIVITITAIIAAVVAVFIKSPIQGYFDSSRRAEMTDIADTALRRISRDLHLALPNSVRVTNVGNVYYLEFLETSAGGRYRADTGTGALDTACNTPIDFTTTTSSFCVLGPTISASAGQLVAVYNLGIPGADAYTGVNTSAITSVSGAQINIQPKLFPFASPSSRFQVISTPVSYVCDPSAGTLTRYWGYPISATQPTSFTGASSALLATHVSACAFSYTQQVITQQAGLVSTTLQLTESNETISLYEETHVSNAP</sequence>
<accession>E6QTX0</accession>
<dbReference type="NCBIfam" id="TIGR02532">
    <property type="entry name" value="IV_pilin_GFxxxE"/>
    <property type="match status" value="1"/>
</dbReference>
<dbReference type="EMBL" id="CABR01000101">
    <property type="protein sequence ID" value="CBI10692.1"/>
    <property type="molecule type" value="Genomic_DNA"/>
</dbReference>
<dbReference type="InterPro" id="IPR045584">
    <property type="entry name" value="Pilin-like"/>
</dbReference>
<gene>
    <name evidence="2" type="ORF">CARN7_1487</name>
</gene>
<dbReference type="InterPro" id="IPR012902">
    <property type="entry name" value="N_methyl_site"/>
</dbReference>
<dbReference type="PROSITE" id="PS00409">
    <property type="entry name" value="PROKAR_NTER_METHYL"/>
    <property type="match status" value="1"/>
</dbReference>
<dbReference type="SUPFAM" id="SSF54523">
    <property type="entry name" value="Pili subunits"/>
    <property type="match status" value="1"/>
</dbReference>
<evidence type="ECO:0000256" key="1">
    <source>
        <dbReference type="SAM" id="Phobius"/>
    </source>
</evidence>
<dbReference type="Gene3D" id="3.30.700.10">
    <property type="entry name" value="Glycoprotein, Type 4 Pilin"/>
    <property type="match status" value="1"/>
</dbReference>
<name>E6QTX0_9ZZZZ</name>
<protein>
    <submittedName>
        <fullName evidence="2">Putative Type II secretory pathway, pseudopilin PulG</fullName>
    </submittedName>
</protein>
<evidence type="ECO:0000313" key="2">
    <source>
        <dbReference type="EMBL" id="CBI10692.1"/>
    </source>
</evidence>
<keyword evidence="1" id="KW-0812">Transmembrane</keyword>
<comment type="caution">
    <text evidence="2">The sequence shown here is derived from an EMBL/GenBank/DDBJ whole genome shotgun (WGS) entry which is preliminary data.</text>
</comment>
<reference evidence="2" key="1">
    <citation type="submission" date="2009-10" db="EMBL/GenBank/DDBJ databases">
        <title>Diversity of trophic interactions inside an arsenic-rich microbial ecosystem.</title>
        <authorList>
            <person name="Bertin P.N."/>
            <person name="Heinrich-Salmeron A."/>
            <person name="Pelletier E."/>
            <person name="Goulhen-Chollet F."/>
            <person name="Arsene-Ploetze F."/>
            <person name="Gallien S."/>
            <person name="Calteau A."/>
            <person name="Vallenet D."/>
            <person name="Casiot C."/>
            <person name="Chane-Woon-Ming B."/>
            <person name="Giloteaux L."/>
            <person name="Barakat M."/>
            <person name="Bonnefoy V."/>
            <person name="Bruneel O."/>
            <person name="Chandler M."/>
            <person name="Cleiss J."/>
            <person name="Duran R."/>
            <person name="Elbaz-Poulichet F."/>
            <person name="Fonknechten N."/>
            <person name="Lauga B."/>
            <person name="Mornico D."/>
            <person name="Ortet P."/>
            <person name="Schaeffer C."/>
            <person name="Siguier P."/>
            <person name="Alexander Thil Smith A."/>
            <person name="Van Dorsselaer A."/>
            <person name="Weissenbach J."/>
            <person name="Medigue C."/>
            <person name="Le Paslier D."/>
        </authorList>
    </citation>
    <scope>NUCLEOTIDE SEQUENCE</scope>
</reference>
<dbReference type="Pfam" id="PF07963">
    <property type="entry name" value="N_methyl"/>
    <property type="match status" value="1"/>
</dbReference>